<dbReference type="InterPro" id="IPR014782">
    <property type="entry name" value="Peptidase_M1_dom"/>
</dbReference>
<dbReference type="SUPFAM" id="SSF55486">
    <property type="entry name" value="Metalloproteases ('zincins'), catalytic domain"/>
    <property type="match status" value="1"/>
</dbReference>
<keyword evidence="6" id="KW-0378">Hydrolase</keyword>
<comment type="cofactor">
    <cofactor evidence="13">
        <name>Zn(2+)</name>
        <dbReference type="ChEBI" id="CHEBI:29105"/>
    </cofactor>
    <text evidence="13">Binds 1 zinc ion per subunit.</text>
</comment>
<feature type="site" description="Transition state stabilizer" evidence="14">
    <location>
        <position position="259"/>
    </location>
</feature>
<evidence type="ECO:0000256" key="1">
    <source>
        <dbReference type="ARBA" id="ARBA00004167"/>
    </source>
</evidence>
<evidence type="ECO:0000259" key="16">
    <source>
        <dbReference type="Pfam" id="PF11838"/>
    </source>
</evidence>
<dbReference type="Pfam" id="PF11838">
    <property type="entry name" value="ERAP1_C"/>
    <property type="match status" value="1"/>
</dbReference>
<dbReference type="Gene3D" id="2.60.40.1730">
    <property type="entry name" value="tricorn interacting facor f3 domain"/>
    <property type="match status" value="1"/>
</dbReference>
<keyword evidence="19" id="KW-1185">Reference proteome</keyword>
<evidence type="ECO:0000313" key="19">
    <source>
        <dbReference type="Proteomes" id="UP000218231"/>
    </source>
</evidence>
<evidence type="ECO:0000256" key="8">
    <source>
        <dbReference type="ARBA" id="ARBA00022989"/>
    </source>
</evidence>
<dbReference type="InterPro" id="IPR001930">
    <property type="entry name" value="Peptidase_M1"/>
</dbReference>
<feature type="active site" description="Proton acceptor" evidence="12">
    <location>
        <position position="173"/>
    </location>
</feature>
<keyword evidence="3" id="KW-0645">Protease</keyword>
<evidence type="ECO:0000313" key="18">
    <source>
        <dbReference type="EMBL" id="PAV75254.1"/>
    </source>
</evidence>
<dbReference type="GO" id="GO:0043171">
    <property type="term" value="P:peptide catabolic process"/>
    <property type="evidence" value="ECO:0007669"/>
    <property type="project" value="TreeGrafter"/>
</dbReference>
<dbReference type="PANTHER" id="PTHR11533:SF301">
    <property type="entry name" value="AMINOPEPTIDASE"/>
    <property type="match status" value="1"/>
</dbReference>
<evidence type="ECO:0000256" key="3">
    <source>
        <dbReference type="ARBA" id="ARBA00022670"/>
    </source>
</evidence>
<protein>
    <recommendedName>
        <fullName evidence="20">Aminopeptidase</fullName>
    </recommendedName>
</protein>
<evidence type="ECO:0000256" key="10">
    <source>
        <dbReference type="ARBA" id="ARBA00023136"/>
    </source>
</evidence>
<dbReference type="STRING" id="2018661.A0A2A2KMS0"/>
<keyword evidence="8" id="KW-1133">Transmembrane helix</keyword>
<dbReference type="GO" id="GO:0016020">
    <property type="term" value="C:membrane"/>
    <property type="evidence" value="ECO:0007669"/>
    <property type="project" value="UniProtKB-SubCell"/>
</dbReference>
<dbReference type="InterPro" id="IPR050344">
    <property type="entry name" value="Peptidase_M1_aminopeptidases"/>
</dbReference>
<dbReference type="Proteomes" id="UP000218231">
    <property type="component" value="Unassembled WGS sequence"/>
</dbReference>
<dbReference type="InterPro" id="IPR027268">
    <property type="entry name" value="Peptidase_M4/M1_CTD_sf"/>
</dbReference>
<comment type="caution">
    <text evidence="18">The sequence shown here is derived from an EMBL/GenBank/DDBJ whole genome shotgun (WGS) entry which is preliminary data.</text>
</comment>
<keyword evidence="10" id="KW-0472">Membrane</keyword>
<name>A0A2A2KMS0_9BILA</name>
<feature type="binding site" evidence="13">
    <location>
        <position position="176"/>
    </location>
    <ligand>
        <name>Zn(2+)</name>
        <dbReference type="ChEBI" id="CHEBI:29105"/>
        <note>catalytic</note>
    </ligand>
</feature>
<dbReference type="GO" id="GO:0042277">
    <property type="term" value="F:peptide binding"/>
    <property type="evidence" value="ECO:0007669"/>
    <property type="project" value="TreeGrafter"/>
</dbReference>
<dbReference type="InterPro" id="IPR042097">
    <property type="entry name" value="Aminopeptidase_N-like_N_sf"/>
</dbReference>
<evidence type="ECO:0000256" key="14">
    <source>
        <dbReference type="PIRSR" id="PIRSR634016-4"/>
    </source>
</evidence>
<sequence>MEPSDARRMVPCMDEPSFKANWTVTIIHPKGTTALSNGIDLSTQEHTDGFMKTRFATTPKMSTYLLAVLVSAFEKIEKKTKRGTLFRIWARPEAINTTQYALEAGVKVLEFYEGYYGVSFPLEKQDMVAVPDFSAGAMENWGLVTYRETDLLYDPKIYSNEGKRRVAVVIAHELAHQWFGNLVTMRWWDNLWLNEGFATFVEYIGANHISDGAFQMDDYFIEAAQESAMETDKVASSHPLSFTVAKVEDVTEAFDGISYEKGGSFIQMLSTVMGKNNFDKGINLYLKQHSYSNAAAEDLWAALDKVLPDDVKGPDGNKLSVKEFANQWTKQMGYPVVTVNRLNSTTALLTQERFKPNKEAQEKAAYRNNKYGYKWDVPIWYMYGNDQTIRMAWLPRDQPLHLDLPKDTVLIVNPDSRGFHRTNYNVSDWKTIAEMLNKDPESLPYRAKTRLLFDAYELANDDKLDFTVLFDLFNYVKKETNYFPASAVLANLNAIRNHYGSEPEKIYLEKFYKSLLDANYQKISDLSYIENNYQNDSLFYKMQYFSGFDLRILFNYCQLEGVDCNEKFQAIFKEKVLAKCNDKDQLSECAELLMSALNRDDGLFRFQDASHVFTSVGNNLIADEFMFKFMLQRWDQIYSSLIEDPTSLKWVIMTCTNGIRTENEIQQLKYFLKTAKNASKFSWITQALEEAELNVKWQNKYFDKLTKEFKDRMTTPPSN</sequence>
<feature type="binding site" evidence="13">
    <location>
        <position position="172"/>
    </location>
    <ligand>
        <name>Zn(2+)</name>
        <dbReference type="ChEBI" id="CHEBI:29105"/>
        <note>catalytic</note>
    </ligand>
</feature>
<evidence type="ECO:0000256" key="9">
    <source>
        <dbReference type="ARBA" id="ARBA00023049"/>
    </source>
</evidence>
<dbReference type="GO" id="GO:0006508">
    <property type="term" value="P:proteolysis"/>
    <property type="evidence" value="ECO:0007669"/>
    <property type="project" value="UniProtKB-KW"/>
</dbReference>
<keyword evidence="9" id="KW-0482">Metalloprotease</keyword>
<keyword evidence="7 13" id="KW-0862">Zinc</keyword>
<dbReference type="FunFam" id="2.60.40.1910:FF:000006">
    <property type="entry name" value="Aminopeptidase"/>
    <property type="match status" value="1"/>
</dbReference>
<dbReference type="EMBL" id="LIAE01008141">
    <property type="protein sequence ID" value="PAV75254.1"/>
    <property type="molecule type" value="Genomic_DNA"/>
</dbReference>
<dbReference type="Gene3D" id="1.10.390.10">
    <property type="entry name" value="Neutral Protease Domain 2"/>
    <property type="match status" value="1"/>
</dbReference>
<feature type="domain" description="ERAP1-like C-terminal" evidence="16">
    <location>
        <begin position="410"/>
        <end position="524"/>
    </location>
</feature>
<keyword evidence="5 13" id="KW-0479">Metal-binding</keyword>
<evidence type="ECO:0000259" key="15">
    <source>
        <dbReference type="Pfam" id="PF01433"/>
    </source>
</evidence>
<keyword evidence="11" id="KW-0325">Glycoprotein</keyword>
<feature type="domain" description="Aminopeptidase N-like N-terminal" evidence="17">
    <location>
        <begin position="1"/>
        <end position="65"/>
    </location>
</feature>
<accession>A0A2A2KMS0</accession>
<evidence type="ECO:0008006" key="20">
    <source>
        <dbReference type="Google" id="ProtNLM"/>
    </source>
</evidence>
<proteinExistence type="inferred from homology"/>
<dbReference type="GO" id="GO:0008270">
    <property type="term" value="F:zinc ion binding"/>
    <property type="evidence" value="ECO:0007669"/>
    <property type="project" value="InterPro"/>
</dbReference>
<dbReference type="CDD" id="cd09601">
    <property type="entry name" value="M1_APN-Q_like"/>
    <property type="match status" value="1"/>
</dbReference>
<dbReference type="FunFam" id="1.10.390.10:FF:000016">
    <property type="entry name" value="Glutamyl aminopeptidase"/>
    <property type="match status" value="1"/>
</dbReference>
<evidence type="ECO:0000256" key="7">
    <source>
        <dbReference type="ARBA" id="ARBA00022833"/>
    </source>
</evidence>
<evidence type="ECO:0000256" key="13">
    <source>
        <dbReference type="PIRSR" id="PIRSR634016-3"/>
    </source>
</evidence>
<organism evidence="18 19">
    <name type="scientific">Diploscapter pachys</name>
    <dbReference type="NCBI Taxonomy" id="2018661"/>
    <lineage>
        <taxon>Eukaryota</taxon>
        <taxon>Metazoa</taxon>
        <taxon>Ecdysozoa</taxon>
        <taxon>Nematoda</taxon>
        <taxon>Chromadorea</taxon>
        <taxon>Rhabditida</taxon>
        <taxon>Rhabditina</taxon>
        <taxon>Rhabditomorpha</taxon>
        <taxon>Rhabditoidea</taxon>
        <taxon>Rhabditidae</taxon>
        <taxon>Diploscapter</taxon>
    </lineage>
</organism>
<evidence type="ECO:0000256" key="2">
    <source>
        <dbReference type="ARBA" id="ARBA00010136"/>
    </source>
</evidence>
<keyword evidence="4" id="KW-0812">Transmembrane</keyword>
<dbReference type="GO" id="GO:0005615">
    <property type="term" value="C:extracellular space"/>
    <property type="evidence" value="ECO:0007669"/>
    <property type="project" value="TreeGrafter"/>
</dbReference>
<evidence type="ECO:0000256" key="6">
    <source>
        <dbReference type="ARBA" id="ARBA00022801"/>
    </source>
</evidence>
<dbReference type="InterPro" id="IPR045357">
    <property type="entry name" value="Aminopeptidase_N-like_N"/>
</dbReference>
<gene>
    <name evidence="18" type="ORF">WR25_17695</name>
</gene>
<dbReference type="GO" id="GO:0005737">
    <property type="term" value="C:cytoplasm"/>
    <property type="evidence" value="ECO:0007669"/>
    <property type="project" value="TreeGrafter"/>
</dbReference>
<dbReference type="PRINTS" id="PR00756">
    <property type="entry name" value="ALADIPTASE"/>
</dbReference>
<evidence type="ECO:0000256" key="12">
    <source>
        <dbReference type="PIRSR" id="PIRSR634016-1"/>
    </source>
</evidence>
<dbReference type="InterPro" id="IPR024571">
    <property type="entry name" value="ERAP1-like_C_dom"/>
</dbReference>
<dbReference type="Gene3D" id="1.25.50.20">
    <property type="match status" value="2"/>
</dbReference>
<dbReference type="Pfam" id="PF17900">
    <property type="entry name" value="Peptidase_M1_N"/>
    <property type="match status" value="1"/>
</dbReference>
<dbReference type="OrthoDB" id="10031169at2759"/>
<dbReference type="InterPro" id="IPR034016">
    <property type="entry name" value="M1_APN-typ"/>
</dbReference>
<evidence type="ECO:0000259" key="17">
    <source>
        <dbReference type="Pfam" id="PF17900"/>
    </source>
</evidence>
<evidence type="ECO:0000256" key="4">
    <source>
        <dbReference type="ARBA" id="ARBA00022692"/>
    </source>
</evidence>
<feature type="binding site" evidence="13">
    <location>
        <position position="195"/>
    </location>
    <ligand>
        <name>Zn(2+)</name>
        <dbReference type="ChEBI" id="CHEBI:29105"/>
        <note>catalytic</note>
    </ligand>
</feature>
<evidence type="ECO:0000256" key="5">
    <source>
        <dbReference type="ARBA" id="ARBA00022723"/>
    </source>
</evidence>
<dbReference type="Gene3D" id="2.60.40.1910">
    <property type="match status" value="1"/>
</dbReference>
<dbReference type="SUPFAM" id="SSF63737">
    <property type="entry name" value="Leukotriene A4 hydrolase N-terminal domain"/>
    <property type="match status" value="1"/>
</dbReference>
<dbReference type="GO" id="GO:0070006">
    <property type="term" value="F:metalloaminopeptidase activity"/>
    <property type="evidence" value="ECO:0007669"/>
    <property type="project" value="TreeGrafter"/>
</dbReference>
<comment type="subcellular location">
    <subcellularLocation>
        <location evidence="1">Membrane</location>
        <topology evidence="1">Single-pass membrane protein</topology>
    </subcellularLocation>
</comment>
<reference evidence="18 19" key="1">
    <citation type="journal article" date="2017" name="Curr. Biol.">
        <title>Genome architecture and evolution of a unichromosomal asexual nematode.</title>
        <authorList>
            <person name="Fradin H."/>
            <person name="Zegar C."/>
            <person name="Gutwein M."/>
            <person name="Lucas J."/>
            <person name="Kovtun M."/>
            <person name="Corcoran D."/>
            <person name="Baugh L.R."/>
            <person name="Kiontke K."/>
            <person name="Gunsalus K."/>
            <person name="Fitch D.H."/>
            <person name="Piano F."/>
        </authorList>
    </citation>
    <scope>NUCLEOTIDE SEQUENCE [LARGE SCALE GENOMIC DNA]</scope>
    <source>
        <strain evidence="18">PF1309</strain>
    </source>
</reference>
<feature type="domain" description="Peptidase M1 membrane alanine aminopeptidase" evidence="15">
    <location>
        <begin position="100"/>
        <end position="328"/>
    </location>
</feature>
<dbReference type="PANTHER" id="PTHR11533">
    <property type="entry name" value="PROTEASE M1 ZINC METALLOPROTEASE"/>
    <property type="match status" value="1"/>
</dbReference>
<dbReference type="AlphaFoldDB" id="A0A2A2KMS0"/>
<comment type="similarity">
    <text evidence="2">Belongs to the peptidase M1 family.</text>
</comment>
<dbReference type="Pfam" id="PF01433">
    <property type="entry name" value="Peptidase_M1"/>
    <property type="match status" value="1"/>
</dbReference>
<evidence type="ECO:0000256" key="11">
    <source>
        <dbReference type="ARBA" id="ARBA00023180"/>
    </source>
</evidence>